<evidence type="ECO:0000256" key="3">
    <source>
        <dbReference type="ARBA" id="ARBA00022884"/>
    </source>
</evidence>
<name>A0A9N6WQG9_9CRUS</name>
<evidence type="ECO:0000256" key="2">
    <source>
        <dbReference type="ARBA" id="ARBA00007515"/>
    </source>
</evidence>
<gene>
    <name evidence="7" type="primary">EOG090X0D0V</name>
</gene>
<dbReference type="EMBL" id="OC986127">
    <property type="protein sequence ID" value="CAG4642782.1"/>
    <property type="molecule type" value="Genomic_DNA"/>
</dbReference>
<dbReference type="InterPro" id="IPR055211">
    <property type="entry name" value="KH_PNO1_2nd"/>
</dbReference>
<dbReference type="CDD" id="cd22391">
    <property type="entry name" value="KH-I_PNO1_rpt1"/>
    <property type="match status" value="1"/>
</dbReference>
<dbReference type="CDD" id="cd22392">
    <property type="entry name" value="KH-I_PNO1_rpt2"/>
    <property type="match status" value="1"/>
</dbReference>
<comment type="subcellular location">
    <subcellularLocation>
        <location evidence="1">Nucleus</location>
        <location evidence="1">Nucleolus</location>
    </subcellularLocation>
</comment>
<dbReference type="SUPFAM" id="SSF54791">
    <property type="entry name" value="Eukaryotic type KH-domain (KH-domain type I)"/>
    <property type="match status" value="1"/>
</dbReference>
<dbReference type="PANTHER" id="PTHR12826:SF13">
    <property type="entry name" value="RNA-BINDING PROTEIN PNO1"/>
    <property type="match status" value="1"/>
</dbReference>
<dbReference type="Pfam" id="PF22891">
    <property type="entry name" value="KH_PNO1_2nd"/>
    <property type="match status" value="1"/>
</dbReference>
<dbReference type="AlphaFoldDB" id="A0A9N6WQG9"/>
<dbReference type="GO" id="GO:0005730">
    <property type="term" value="C:nucleolus"/>
    <property type="evidence" value="ECO:0007669"/>
    <property type="project" value="UniProtKB-SubCell"/>
</dbReference>
<dbReference type="GO" id="GO:0003723">
    <property type="term" value="F:RNA binding"/>
    <property type="evidence" value="ECO:0007669"/>
    <property type="project" value="UniProtKB-KW"/>
</dbReference>
<dbReference type="SMART" id="SM00322">
    <property type="entry name" value="KH"/>
    <property type="match status" value="1"/>
</dbReference>
<feature type="domain" description="K Homology" evidence="6">
    <location>
        <begin position="162"/>
        <end position="227"/>
    </location>
</feature>
<accession>A0A9N6WQG9</accession>
<comment type="similarity">
    <text evidence="2">Belongs to the PNO1 family.</text>
</comment>
<keyword evidence="3" id="KW-0694">RNA-binding</keyword>
<evidence type="ECO:0000313" key="7">
    <source>
        <dbReference type="EMBL" id="CAG4642782.1"/>
    </source>
</evidence>
<evidence type="ECO:0000256" key="5">
    <source>
        <dbReference type="SAM" id="MobiDB-lite"/>
    </source>
</evidence>
<dbReference type="InterPro" id="IPR004087">
    <property type="entry name" value="KH_dom"/>
</dbReference>
<organism evidence="7">
    <name type="scientific">Evadne anonyx</name>
    <dbReference type="NCBI Taxonomy" id="141404"/>
    <lineage>
        <taxon>Eukaryota</taxon>
        <taxon>Metazoa</taxon>
        <taxon>Ecdysozoa</taxon>
        <taxon>Arthropoda</taxon>
        <taxon>Crustacea</taxon>
        <taxon>Branchiopoda</taxon>
        <taxon>Diplostraca</taxon>
        <taxon>Cladocera</taxon>
        <taxon>Onychopoda</taxon>
        <taxon>Podonidae</taxon>
        <taxon>Evadne</taxon>
    </lineage>
</organism>
<keyword evidence="4" id="KW-0539">Nucleus</keyword>
<evidence type="ECO:0000256" key="1">
    <source>
        <dbReference type="ARBA" id="ARBA00004604"/>
    </source>
</evidence>
<proteinExistence type="inferred from homology"/>
<feature type="compositionally biased region" description="Basic residues" evidence="5">
    <location>
        <begin position="23"/>
        <end position="32"/>
    </location>
</feature>
<evidence type="ECO:0000259" key="6">
    <source>
        <dbReference type="SMART" id="SM00322"/>
    </source>
</evidence>
<dbReference type="FunFam" id="3.30.1370.10:FF:000048">
    <property type="entry name" value="RNA-binding protein PNO1 isoform X2"/>
    <property type="match status" value="1"/>
</dbReference>
<protein>
    <submittedName>
        <fullName evidence="7">EOG090X0D0V</fullName>
    </submittedName>
</protein>
<reference evidence="7" key="1">
    <citation type="submission" date="2021-04" db="EMBL/GenBank/DDBJ databases">
        <authorList>
            <person name="Cornetti L."/>
        </authorList>
    </citation>
    <scope>NUCLEOTIDE SEQUENCE</scope>
</reference>
<evidence type="ECO:0000256" key="4">
    <source>
        <dbReference type="ARBA" id="ARBA00023242"/>
    </source>
</evidence>
<feature type="region of interest" description="Disordered" evidence="5">
    <location>
        <begin position="1"/>
        <end position="39"/>
    </location>
</feature>
<dbReference type="PANTHER" id="PTHR12826">
    <property type="entry name" value="RIBONUCLEASE Y"/>
    <property type="match status" value="1"/>
</dbReference>
<dbReference type="InterPro" id="IPR036612">
    <property type="entry name" value="KH_dom_type_1_sf"/>
</dbReference>
<dbReference type="FunFam" id="3.30.1370.10:FF:000009">
    <property type="entry name" value="RNA-binding protein PNO1"/>
    <property type="match status" value="1"/>
</dbReference>
<dbReference type="InterPro" id="IPR055212">
    <property type="entry name" value="KH-I_PNO1_first"/>
</dbReference>
<dbReference type="Gene3D" id="3.30.1370.10">
    <property type="entry name" value="K Homology domain, type 1"/>
    <property type="match status" value="2"/>
</dbReference>
<sequence length="249" mass="27903">MEVSNVEPVESMEPAESGEFKAVPKRKAAKRKVAPENVEDASAMEVEIPVTVKKPSFPPMKKEKLSNGTEVRKIPVPTHRYSPLKEHWMKIFTPIVEHLHLQIRFNLKIRQVEIRTCKETEDINNLQKAADFVKAFLYGFDVDDALALIRLDDLFVDSFEIKDVKASLKGDHLNRSVGRLAGKGGRTKFTIENVSKTRIVLADQKIHILGSYKNIAIAKRAICNLILGSPPSKIYGNLRAVAGRSADSF</sequence>